<dbReference type="HAMAP" id="MF_00365">
    <property type="entry name" value="RecF"/>
    <property type="match status" value="1"/>
</dbReference>
<dbReference type="InterPro" id="IPR018078">
    <property type="entry name" value="DNA-binding_RecF_CS"/>
</dbReference>
<name>A0A0B2XFH3_LATCU</name>
<dbReference type="FunFam" id="1.20.1050.90:FF:000002">
    <property type="entry name" value="DNA replication and repair protein RecF"/>
    <property type="match status" value="1"/>
</dbReference>
<protein>
    <recommendedName>
        <fullName evidence="3 12">DNA replication and repair protein RecF</fullName>
    </recommendedName>
</protein>
<evidence type="ECO:0000256" key="7">
    <source>
        <dbReference type="ARBA" id="ARBA00022763"/>
    </source>
</evidence>
<reference evidence="16" key="2">
    <citation type="submission" date="2023-02" db="EMBL/GenBank/DDBJ databases">
        <title>Complete genome sequence of Lactobacillus curvatus CACC879 isolated from Pig feces.</title>
        <authorList>
            <person name="Park S."/>
            <person name="Park M.A."/>
            <person name="Kim D.-H."/>
            <person name="Kim Y."/>
        </authorList>
    </citation>
    <scope>NUCLEOTIDE SEQUENCE</scope>
    <source>
        <strain evidence="16">Curvatus</strain>
        <plasmid evidence="16">p1_CACC879</plasmid>
    </source>
</reference>
<proteinExistence type="inferred from homology"/>
<evidence type="ECO:0000313" key="16">
    <source>
        <dbReference type="EMBL" id="WDC92931.1"/>
    </source>
</evidence>
<dbReference type="GO" id="GO:0009432">
    <property type="term" value="P:SOS response"/>
    <property type="evidence" value="ECO:0007669"/>
    <property type="project" value="UniProtKB-UniRule"/>
</dbReference>
<keyword evidence="10 12" id="KW-0234">DNA repair</keyword>
<keyword evidence="5 12" id="KW-0235">DNA replication</keyword>
<feature type="binding site" evidence="12">
    <location>
        <begin position="30"/>
        <end position="37"/>
    </location>
    <ligand>
        <name>ATP</name>
        <dbReference type="ChEBI" id="CHEBI:30616"/>
    </ligand>
</feature>
<keyword evidence="4 12" id="KW-0963">Cytoplasm</keyword>
<comment type="function">
    <text evidence="12 13">The RecF protein is involved in DNA metabolism; it is required for DNA replication and normal SOS inducibility. RecF binds preferentially to single-stranded, linear DNA. It also seems to bind ATP.</text>
</comment>
<dbReference type="OrthoDB" id="9803889at2"/>
<dbReference type="Pfam" id="PF02463">
    <property type="entry name" value="SMC_N"/>
    <property type="match status" value="1"/>
</dbReference>
<evidence type="ECO:0000256" key="2">
    <source>
        <dbReference type="ARBA" id="ARBA00008016"/>
    </source>
</evidence>
<dbReference type="PANTHER" id="PTHR32182">
    <property type="entry name" value="DNA REPLICATION AND REPAIR PROTEIN RECF"/>
    <property type="match status" value="1"/>
</dbReference>
<evidence type="ECO:0000256" key="3">
    <source>
        <dbReference type="ARBA" id="ARBA00020170"/>
    </source>
</evidence>
<dbReference type="NCBIfam" id="TIGR00611">
    <property type="entry name" value="recf"/>
    <property type="match status" value="1"/>
</dbReference>
<dbReference type="Gene3D" id="1.20.1050.90">
    <property type="entry name" value="RecF/RecN/SMC, N-terminal domain"/>
    <property type="match status" value="1"/>
</dbReference>
<dbReference type="AlphaFoldDB" id="A0A0B2XFH3"/>
<keyword evidence="16" id="KW-0614">Plasmid</keyword>
<dbReference type="Proteomes" id="UP001215533">
    <property type="component" value="Plasmid p1_CACC879"/>
</dbReference>
<keyword evidence="7 12" id="KW-0227">DNA damage</keyword>
<feature type="domain" description="RecF/RecN/SMC N-terminal" evidence="14">
    <location>
        <begin position="2"/>
        <end position="368"/>
    </location>
</feature>
<evidence type="ECO:0000256" key="1">
    <source>
        <dbReference type="ARBA" id="ARBA00004496"/>
    </source>
</evidence>
<evidence type="ECO:0000256" key="13">
    <source>
        <dbReference type="RuleBase" id="RU000578"/>
    </source>
</evidence>
<keyword evidence="17" id="KW-1185">Reference proteome</keyword>
<dbReference type="KEGG" id="lcv:FBA2_00515"/>
<dbReference type="PROSITE" id="PS00618">
    <property type="entry name" value="RECF_2"/>
    <property type="match status" value="1"/>
</dbReference>
<dbReference type="GO" id="GO:0005737">
    <property type="term" value="C:cytoplasm"/>
    <property type="evidence" value="ECO:0007669"/>
    <property type="project" value="UniProtKB-SubCell"/>
</dbReference>
<sequence length="377" mass="43131">MYLSELQLDHYRNYEQVDVHFSPDINVLIGENAQGKTNLLEAIYVLALARSHRTNNDRELIQWDGEFAKITGLVQRQTGHTPLELVVSQKGKKAKVNHLEQAKLSQYIGQLNVVLFAPEDLNIVKGSPAVRRRFIDMEFGQMSAKYLYNISQYKSILKQRNQYLKQLQRRQAKDLVYLGVLSDQLAAYGAEVTVARREFLQQMEKWAQKLHQEITKEREVLTFKYQSQIPDEQLVLDAEGLYQQFQTLYESHQTREVEQGTTLVGPHRDDVLFLVNGKDVQSFGSQGQQRTTALSVKLAEIDLMKEQTGEYPVLLLDDVLSELDDLRQTHLLKTFQNKVQTFLTTTSLENVKKEIISAPRVFTVTNGTVTVADAAAN</sequence>
<evidence type="ECO:0000256" key="11">
    <source>
        <dbReference type="ARBA" id="ARBA00023236"/>
    </source>
</evidence>
<keyword evidence="8 12" id="KW-0067">ATP-binding</keyword>
<evidence type="ECO:0000256" key="6">
    <source>
        <dbReference type="ARBA" id="ARBA00022741"/>
    </source>
</evidence>
<dbReference type="EMBL" id="AP024685">
    <property type="protein sequence ID" value="BCX30633.1"/>
    <property type="molecule type" value="Genomic_DNA"/>
</dbReference>
<dbReference type="InterPro" id="IPR042174">
    <property type="entry name" value="RecF_2"/>
</dbReference>
<reference evidence="15 17" key="1">
    <citation type="submission" date="2021-05" db="EMBL/GenBank/DDBJ databases">
        <title>Complete Genome Sequence of Latilactobacillus sp. Strain WDN19, a High D-Aspartate-producing Lactic Acid Bacterium Isolated from a Japanese Pickle.</title>
        <authorList>
            <person name="Kajitani K."/>
            <person name="Takahashi S."/>
        </authorList>
    </citation>
    <scope>NUCLEOTIDE SEQUENCE [LARGE SCALE GENOMIC DNA]</scope>
    <source>
        <strain evidence="15 17">WDN19</strain>
    </source>
</reference>
<dbReference type="EMBL" id="CP117684">
    <property type="protein sequence ID" value="WDC92931.1"/>
    <property type="molecule type" value="Genomic_DNA"/>
</dbReference>
<dbReference type="RefSeq" id="WP_039098085.1">
    <property type="nucleotide sequence ID" value="NZ_AP024685.1"/>
</dbReference>
<organism evidence="16 18">
    <name type="scientific">Latilactobacillus curvatus</name>
    <name type="common">Lactobacillus curvatus</name>
    <dbReference type="NCBI Taxonomy" id="28038"/>
    <lineage>
        <taxon>Bacteria</taxon>
        <taxon>Bacillati</taxon>
        <taxon>Bacillota</taxon>
        <taxon>Bacilli</taxon>
        <taxon>Lactobacillales</taxon>
        <taxon>Lactobacillaceae</taxon>
        <taxon>Latilactobacillus</taxon>
    </lineage>
</organism>
<dbReference type="Gene3D" id="3.40.50.300">
    <property type="entry name" value="P-loop containing nucleotide triphosphate hydrolases"/>
    <property type="match status" value="1"/>
</dbReference>
<comment type="similarity">
    <text evidence="2 12 13">Belongs to the RecF family.</text>
</comment>
<dbReference type="CDD" id="cd03242">
    <property type="entry name" value="ABC_RecF"/>
    <property type="match status" value="1"/>
</dbReference>
<evidence type="ECO:0000313" key="15">
    <source>
        <dbReference type="EMBL" id="BCX30633.1"/>
    </source>
</evidence>
<evidence type="ECO:0000256" key="10">
    <source>
        <dbReference type="ARBA" id="ARBA00023204"/>
    </source>
</evidence>
<dbReference type="InterPro" id="IPR027417">
    <property type="entry name" value="P-loop_NTPase"/>
</dbReference>
<dbReference type="GO" id="GO:0006302">
    <property type="term" value="P:double-strand break repair"/>
    <property type="evidence" value="ECO:0007669"/>
    <property type="project" value="TreeGrafter"/>
</dbReference>
<dbReference type="Proteomes" id="UP000825100">
    <property type="component" value="Chromosome"/>
</dbReference>
<keyword evidence="9 12" id="KW-0238">DNA-binding</keyword>
<dbReference type="GO" id="GO:0005524">
    <property type="term" value="F:ATP binding"/>
    <property type="evidence" value="ECO:0007669"/>
    <property type="project" value="UniProtKB-UniRule"/>
</dbReference>
<evidence type="ECO:0000259" key="14">
    <source>
        <dbReference type="Pfam" id="PF02463"/>
    </source>
</evidence>
<evidence type="ECO:0000256" key="12">
    <source>
        <dbReference type="HAMAP-Rule" id="MF_00365"/>
    </source>
</evidence>
<evidence type="ECO:0000313" key="17">
    <source>
        <dbReference type="Proteomes" id="UP000825100"/>
    </source>
</evidence>
<dbReference type="InterPro" id="IPR001238">
    <property type="entry name" value="DNA-binding_RecF"/>
</dbReference>
<dbReference type="GO" id="GO:0000731">
    <property type="term" value="P:DNA synthesis involved in DNA repair"/>
    <property type="evidence" value="ECO:0007669"/>
    <property type="project" value="TreeGrafter"/>
</dbReference>
<evidence type="ECO:0000256" key="4">
    <source>
        <dbReference type="ARBA" id="ARBA00022490"/>
    </source>
</evidence>
<dbReference type="GeneID" id="49611386"/>
<dbReference type="InterPro" id="IPR003395">
    <property type="entry name" value="RecF/RecN/SMC_N"/>
</dbReference>
<dbReference type="GO" id="GO:0006260">
    <property type="term" value="P:DNA replication"/>
    <property type="evidence" value="ECO:0007669"/>
    <property type="project" value="UniProtKB-UniRule"/>
</dbReference>
<keyword evidence="6 12" id="KW-0547">Nucleotide-binding</keyword>
<dbReference type="PROSITE" id="PS00617">
    <property type="entry name" value="RECF_1"/>
    <property type="match status" value="1"/>
</dbReference>
<evidence type="ECO:0000256" key="9">
    <source>
        <dbReference type="ARBA" id="ARBA00023125"/>
    </source>
</evidence>
<accession>A0A0B2XFH3</accession>
<geneLocation type="plasmid" evidence="16 18">
    <name>p1_CACC879</name>
</geneLocation>
<gene>
    <name evidence="12 16" type="primary">recF</name>
    <name evidence="15" type="ORF">LTWDN19_12000</name>
    <name evidence="16" type="ORF">PSR33_07165</name>
</gene>
<evidence type="ECO:0000256" key="8">
    <source>
        <dbReference type="ARBA" id="ARBA00022840"/>
    </source>
</evidence>
<dbReference type="PANTHER" id="PTHR32182:SF0">
    <property type="entry name" value="DNA REPLICATION AND REPAIR PROTEIN RECF"/>
    <property type="match status" value="1"/>
</dbReference>
<keyword evidence="11 12" id="KW-0742">SOS response</keyword>
<comment type="subcellular location">
    <subcellularLocation>
        <location evidence="1 12 13">Cytoplasm</location>
    </subcellularLocation>
</comment>
<dbReference type="SUPFAM" id="SSF52540">
    <property type="entry name" value="P-loop containing nucleoside triphosphate hydrolases"/>
    <property type="match status" value="1"/>
</dbReference>
<dbReference type="GO" id="GO:0003697">
    <property type="term" value="F:single-stranded DNA binding"/>
    <property type="evidence" value="ECO:0007669"/>
    <property type="project" value="UniProtKB-UniRule"/>
</dbReference>
<evidence type="ECO:0000313" key="18">
    <source>
        <dbReference type="Proteomes" id="UP001215533"/>
    </source>
</evidence>
<evidence type="ECO:0000256" key="5">
    <source>
        <dbReference type="ARBA" id="ARBA00022705"/>
    </source>
</evidence>